<proteinExistence type="predicted"/>
<dbReference type="Proteomes" id="UP001199355">
    <property type="component" value="Unassembled WGS sequence"/>
</dbReference>
<evidence type="ECO:0000313" key="3">
    <source>
        <dbReference type="Proteomes" id="UP001199355"/>
    </source>
</evidence>
<dbReference type="RefSeq" id="WP_021916115.1">
    <property type="nucleotide sequence ID" value="NZ_JAJEQF010000055.1"/>
</dbReference>
<feature type="compositionally biased region" description="Acidic residues" evidence="1">
    <location>
        <begin position="122"/>
        <end position="140"/>
    </location>
</feature>
<dbReference type="Pfam" id="PF09579">
    <property type="entry name" value="Spore_YtfJ"/>
    <property type="match status" value="1"/>
</dbReference>
<organism evidence="2 3">
    <name type="scientific">Gallintestinimicrobium propionicum</name>
    <dbReference type="NCBI Taxonomy" id="2981770"/>
    <lineage>
        <taxon>Bacteria</taxon>
        <taxon>Bacillati</taxon>
        <taxon>Bacillota</taxon>
        <taxon>Clostridia</taxon>
        <taxon>Lachnospirales</taxon>
        <taxon>Lachnospiraceae</taxon>
        <taxon>Gallintestinimicrobium</taxon>
    </lineage>
</organism>
<dbReference type="PIRSF" id="PIRSF021377">
    <property type="entry name" value="YtfJ"/>
    <property type="match status" value="1"/>
</dbReference>
<evidence type="ECO:0000256" key="1">
    <source>
        <dbReference type="SAM" id="MobiDB-lite"/>
    </source>
</evidence>
<protein>
    <submittedName>
        <fullName evidence="2">GerW family sporulation protein</fullName>
    </submittedName>
</protein>
<dbReference type="InterPro" id="IPR014229">
    <property type="entry name" value="Spore_YtfJ"/>
</dbReference>
<name>A0AAE3AWG1_9FIRM</name>
<evidence type="ECO:0000313" key="2">
    <source>
        <dbReference type="EMBL" id="MCC2168989.1"/>
    </source>
</evidence>
<reference evidence="2 3" key="1">
    <citation type="submission" date="2021-10" db="EMBL/GenBank/DDBJ databases">
        <title>Anaerobic single-cell dispensing facilitates the cultivation of human gut bacteria.</title>
        <authorList>
            <person name="Afrizal A."/>
        </authorList>
    </citation>
    <scope>NUCLEOTIDE SEQUENCE [LARGE SCALE GENOMIC DNA]</scope>
    <source>
        <strain evidence="2 3">CLA-AA-H244</strain>
    </source>
</reference>
<comment type="caution">
    <text evidence="2">The sequence shown here is derived from an EMBL/GenBank/DDBJ whole genome shotgun (WGS) entry which is preliminary data.</text>
</comment>
<sequence length="140" mass="14712">MAENKDNNITSVMEALVKGAESVFTTKTVVGEATKIDDTIIIPLVDVSFGIGAGASCGAGKDSRKNGGMGGMSGKMSPSAVLLIKNGQTRLVNIKNQDSVSKVIDMIPDLVDRFTTPKQEMMSDEEAVDAAFPEEDGNEA</sequence>
<dbReference type="EMBL" id="JAJEQF010000055">
    <property type="protein sequence ID" value="MCC2168989.1"/>
    <property type="molecule type" value="Genomic_DNA"/>
</dbReference>
<keyword evidence="3" id="KW-1185">Reference proteome</keyword>
<accession>A0AAE3AWG1</accession>
<dbReference type="PANTHER" id="PTHR39162:SF1">
    <property type="entry name" value="SPORULATION PROTEIN YTFJ"/>
    <property type="match status" value="1"/>
</dbReference>
<dbReference type="PANTHER" id="PTHR39162">
    <property type="entry name" value="GLL3345 PROTEIN"/>
    <property type="match status" value="1"/>
</dbReference>
<gene>
    <name evidence="2" type="ORF">LKD45_15055</name>
</gene>
<feature type="region of interest" description="Disordered" evidence="1">
    <location>
        <begin position="119"/>
        <end position="140"/>
    </location>
</feature>
<dbReference type="AlphaFoldDB" id="A0AAE3AWG1"/>